<gene>
    <name evidence="2" type="ORF">DAPPUDRAFT_105800</name>
</gene>
<dbReference type="InParanoid" id="E9GRU4"/>
<dbReference type="EMBL" id="GL732560">
    <property type="protein sequence ID" value="EFX77854.1"/>
    <property type="molecule type" value="Genomic_DNA"/>
</dbReference>
<protein>
    <submittedName>
        <fullName evidence="2">Uncharacterized protein</fullName>
    </submittedName>
</protein>
<dbReference type="AlphaFoldDB" id="E9GRU4"/>
<reference evidence="2 3" key="1">
    <citation type="journal article" date="2011" name="Science">
        <title>The ecoresponsive genome of Daphnia pulex.</title>
        <authorList>
            <person name="Colbourne J.K."/>
            <person name="Pfrender M.E."/>
            <person name="Gilbert D."/>
            <person name="Thomas W.K."/>
            <person name="Tucker A."/>
            <person name="Oakley T.H."/>
            <person name="Tokishita S."/>
            <person name="Aerts A."/>
            <person name="Arnold G.J."/>
            <person name="Basu M.K."/>
            <person name="Bauer D.J."/>
            <person name="Caceres C.E."/>
            <person name="Carmel L."/>
            <person name="Casola C."/>
            <person name="Choi J.H."/>
            <person name="Detter J.C."/>
            <person name="Dong Q."/>
            <person name="Dusheyko S."/>
            <person name="Eads B.D."/>
            <person name="Frohlich T."/>
            <person name="Geiler-Samerotte K.A."/>
            <person name="Gerlach D."/>
            <person name="Hatcher P."/>
            <person name="Jogdeo S."/>
            <person name="Krijgsveld J."/>
            <person name="Kriventseva E.V."/>
            <person name="Kultz D."/>
            <person name="Laforsch C."/>
            <person name="Lindquist E."/>
            <person name="Lopez J."/>
            <person name="Manak J.R."/>
            <person name="Muller J."/>
            <person name="Pangilinan J."/>
            <person name="Patwardhan R.P."/>
            <person name="Pitluck S."/>
            <person name="Pritham E.J."/>
            <person name="Rechtsteiner A."/>
            <person name="Rho M."/>
            <person name="Rogozin I.B."/>
            <person name="Sakarya O."/>
            <person name="Salamov A."/>
            <person name="Schaack S."/>
            <person name="Shapiro H."/>
            <person name="Shiga Y."/>
            <person name="Skalitzky C."/>
            <person name="Smith Z."/>
            <person name="Souvorov A."/>
            <person name="Sung W."/>
            <person name="Tang Z."/>
            <person name="Tsuchiya D."/>
            <person name="Tu H."/>
            <person name="Vos H."/>
            <person name="Wang M."/>
            <person name="Wolf Y.I."/>
            <person name="Yamagata H."/>
            <person name="Yamada T."/>
            <person name="Ye Y."/>
            <person name="Shaw J.R."/>
            <person name="Andrews J."/>
            <person name="Crease T.J."/>
            <person name="Tang H."/>
            <person name="Lucas S.M."/>
            <person name="Robertson H.M."/>
            <person name="Bork P."/>
            <person name="Koonin E.V."/>
            <person name="Zdobnov E.M."/>
            <person name="Grigoriev I.V."/>
            <person name="Lynch M."/>
            <person name="Boore J.L."/>
        </authorList>
    </citation>
    <scope>NUCLEOTIDE SEQUENCE [LARGE SCALE GENOMIC DNA]</scope>
</reference>
<sequence>MGVVNQIIDPLVIVSAKKGCPAIDLNSKIMAKHFWGRSSMYLTVRLDLILCSMHITEQGIQTHHTAFVEGSDASWDNDQEPPEGCLDYSDDEQERRAKAAHRLKKNLRGDAEELPGYPAHNPHHNSSYLSVAPNVNPIAVDISTMENLAIHSPSVYPPAMPITQNLPLSLPSGAAENHKAQPND</sequence>
<proteinExistence type="predicted"/>
<evidence type="ECO:0000313" key="3">
    <source>
        <dbReference type="Proteomes" id="UP000000305"/>
    </source>
</evidence>
<dbReference type="Proteomes" id="UP000000305">
    <property type="component" value="Unassembled WGS sequence"/>
</dbReference>
<name>E9GRU4_DAPPU</name>
<feature type="region of interest" description="Disordered" evidence="1">
    <location>
        <begin position="72"/>
        <end position="95"/>
    </location>
</feature>
<evidence type="ECO:0000313" key="2">
    <source>
        <dbReference type="EMBL" id="EFX77854.1"/>
    </source>
</evidence>
<dbReference type="KEGG" id="dpx:DAPPUDRAFT_105800"/>
<dbReference type="PhylomeDB" id="E9GRU4"/>
<dbReference type="OrthoDB" id="21550at2759"/>
<dbReference type="HOGENOM" id="CLU_1469676_0_0_1"/>
<accession>E9GRU4</accession>
<keyword evidence="3" id="KW-1185">Reference proteome</keyword>
<organism evidence="2 3">
    <name type="scientific">Daphnia pulex</name>
    <name type="common">Water flea</name>
    <dbReference type="NCBI Taxonomy" id="6669"/>
    <lineage>
        <taxon>Eukaryota</taxon>
        <taxon>Metazoa</taxon>
        <taxon>Ecdysozoa</taxon>
        <taxon>Arthropoda</taxon>
        <taxon>Crustacea</taxon>
        <taxon>Branchiopoda</taxon>
        <taxon>Diplostraca</taxon>
        <taxon>Cladocera</taxon>
        <taxon>Anomopoda</taxon>
        <taxon>Daphniidae</taxon>
        <taxon>Daphnia</taxon>
    </lineage>
</organism>
<dbReference type="STRING" id="6669.E9GRU4"/>
<dbReference type="eggNOG" id="KOG2236">
    <property type="taxonomic scope" value="Eukaryota"/>
</dbReference>
<evidence type="ECO:0000256" key="1">
    <source>
        <dbReference type="SAM" id="MobiDB-lite"/>
    </source>
</evidence>